<evidence type="ECO:0000313" key="2">
    <source>
        <dbReference type="Proteomes" id="UP000321464"/>
    </source>
</evidence>
<gene>
    <name evidence="1" type="ORF">NSE01_28150</name>
</gene>
<reference evidence="1 2" key="1">
    <citation type="submission" date="2019-07" db="EMBL/GenBank/DDBJ databases">
        <title>Whole genome shotgun sequence of Novosphingobium sediminis NBRC 106119.</title>
        <authorList>
            <person name="Hosoyama A."/>
            <person name="Uohara A."/>
            <person name="Ohji S."/>
            <person name="Ichikawa N."/>
        </authorList>
    </citation>
    <scope>NUCLEOTIDE SEQUENCE [LARGE SCALE GENOMIC DNA]</scope>
    <source>
        <strain evidence="1 2">NBRC 106119</strain>
    </source>
</reference>
<dbReference type="Proteomes" id="UP000321464">
    <property type="component" value="Unassembled WGS sequence"/>
</dbReference>
<proteinExistence type="predicted"/>
<dbReference type="AlphaFoldDB" id="A0A512AMP8"/>
<keyword evidence="2" id="KW-1185">Reference proteome</keyword>
<dbReference type="OrthoDB" id="9887772at2"/>
<evidence type="ECO:0000313" key="1">
    <source>
        <dbReference type="EMBL" id="GEO00983.1"/>
    </source>
</evidence>
<comment type="caution">
    <text evidence="1">The sequence shown here is derived from an EMBL/GenBank/DDBJ whole genome shotgun (WGS) entry which is preliminary data.</text>
</comment>
<accession>A0A512AMP8</accession>
<dbReference type="RefSeq" id="WP_147160306.1">
    <property type="nucleotide sequence ID" value="NZ_BJYR01000018.1"/>
</dbReference>
<name>A0A512AMP8_9SPHN</name>
<dbReference type="EMBL" id="BJYR01000018">
    <property type="protein sequence ID" value="GEO00983.1"/>
    <property type="molecule type" value="Genomic_DNA"/>
</dbReference>
<protein>
    <submittedName>
        <fullName evidence="1">Uncharacterized protein</fullName>
    </submittedName>
</protein>
<organism evidence="1 2">
    <name type="scientific">Novosphingobium sediminis</name>
    <dbReference type="NCBI Taxonomy" id="707214"/>
    <lineage>
        <taxon>Bacteria</taxon>
        <taxon>Pseudomonadati</taxon>
        <taxon>Pseudomonadota</taxon>
        <taxon>Alphaproteobacteria</taxon>
        <taxon>Sphingomonadales</taxon>
        <taxon>Sphingomonadaceae</taxon>
        <taxon>Novosphingobium</taxon>
    </lineage>
</organism>
<sequence length="96" mass="10870">MEDVLESYGAVYRVIREANISGYITPGLRGRMYQAIDNLKLFKAPSDHISIAERISVTLHALEWAALKRDDSRRVADWQSLGALEEQWLSAPVPRS</sequence>